<feature type="transmembrane region" description="Helical" evidence="2">
    <location>
        <begin position="62"/>
        <end position="88"/>
    </location>
</feature>
<proteinExistence type="predicted"/>
<gene>
    <name evidence="3" type="ORF">HQN59_13555</name>
</gene>
<accession>A0A7Y6TX76</accession>
<evidence type="ECO:0000313" key="3">
    <source>
        <dbReference type="EMBL" id="NUZ06785.1"/>
    </source>
</evidence>
<feature type="transmembrane region" description="Helical" evidence="2">
    <location>
        <begin position="109"/>
        <end position="128"/>
    </location>
</feature>
<feature type="region of interest" description="Disordered" evidence="1">
    <location>
        <begin position="439"/>
        <end position="459"/>
    </location>
</feature>
<reference evidence="3 4" key="1">
    <citation type="submission" date="2020-06" db="EMBL/GenBank/DDBJ databases">
        <title>Schlegella sp. ID0723 isolated from air conditioner.</title>
        <authorList>
            <person name="Kim D.Y."/>
            <person name="Kim D.-U."/>
        </authorList>
    </citation>
    <scope>NUCLEOTIDE SEQUENCE [LARGE SCALE GENOMIC DNA]</scope>
    <source>
        <strain evidence="3 4">ID0723</strain>
    </source>
</reference>
<keyword evidence="2" id="KW-1133">Transmembrane helix</keyword>
<protein>
    <submittedName>
        <fullName evidence="3">DUF2254 domain-containing protein</fullName>
    </submittedName>
</protein>
<dbReference type="Pfam" id="PF10011">
    <property type="entry name" value="DUF2254"/>
    <property type="match status" value="1"/>
</dbReference>
<dbReference type="RefSeq" id="WP_176069646.1">
    <property type="nucleotide sequence ID" value="NZ_JABWMJ010000006.1"/>
</dbReference>
<keyword evidence="2" id="KW-0812">Transmembrane</keyword>
<dbReference type="AlphaFoldDB" id="A0A7Y6TX76"/>
<sequence length="459" mass="49818">MSTWLQKYWERLRASFWFLPSLMAVAAAALAFAGVTLDEAFTDRLLSGFGWLYTGGAEGASLVLSTVAGSMITIAGVVFSMTLVALSLASSQLGPRLLRNFMRDTANQVVIGTFVATFVYCLLVLRTIRRADEVAFVPHLSVTLGVVLALASLGVLIYFVHHVAMSIQVDVVVARVADELFAGVERLFPRQVGDRSETAAKTARDEARAAAAFEGAGADVIADGDGYLQLVDAERLMRLASEADVRIRLAVRPGHYVFRRQTLATVYPAERGKRALLGEIRRVFVLGEQRTTAQDIEFAMLQLVEVAVRALSPGINDPFTALTCVDRLGSALSRLGERDMPTPLRSDDQGVPRVLAPSPSLAALVGTALEPLRQHARADALVTRRLLSTIERLAPRFPVTGRAELLRQVAMIEHGVPATLQAMDRCIVAEACEKARRALRTSRVDDNAAQRSPATPEGR</sequence>
<feature type="compositionally biased region" description="Basic and acidic residues" evidence="1">
    <location>
        <begin position="439"/>
        <end position="448"/>
    </location>
</feature>
<comment type="caution">
    <text evidence="3">The sequence shown here is derived from an EMBL/GenBank/DDBJ whole genome shotgun (WGS) entry which is preliminary data.</text>
</comment>
<dbReference type="InterPro" id="IPR018723">
    <property type="entry name" value="DUF2254_membrane"/>
</dbReference>
<feature type="transmembrane region" description="Helical" evidence="2">
    <location>
        <begin position="140"/>
        <end position="160"/>
    </location>
</feature>
<organism evidence="3 4">
    <name type="scientific">Piscinibacter koreensis</name>
    <dbReference type="NCBI Taxonomy" id="2742824"/>
    <lineage>
        <taxon>Bacteria</taxon>
        <taxon>Pseudomonadati</taxon>
        <taxon>Pseudomonadota</taxon>
        <taxon>Betaproteobacteria</taxon>
        <taxon>Burkholderiales</taxon>
        <taxon>Sphaerotilaceae</taxon>
        <taxon>Piscinibacter</taxon>
    </lineage>
</organism>
<name>A0A7Y6TX76_9BURK</name>
<keyword evidence="2" id="KW-0472">Membrane</keyword>
<dbReference type="Proteomes" id="UP000529637">
    <property type="component" value="Unassembled WGS sequence"/>
</dbReference>
<evidence type="ECO:0000256" key="2">
    <source>
        <dbReference type="SAM" id="Phobius"/>
    </source>
</evidence>
<keyword evidence="4" id="KW-1185">Reference proteome</keyword>
<evidence type="ECO:0000256" key="1">
    <source>
        <dbReference type="SAM" id="MobiDB-lite"/>
    </source>
</evidence>
<dbReference type="EMBL" id="JABWMJ010000006">
    <property type="protein sequence ID" value="NUZ06785.1"/>
    <property type="molecule type" value="Genomic_DNA"/>
</dbReference>
<evidence type="ECO:0000313" key="4">
    <source>
        <dbReference type="Proteomes" id="UP000529637"/>
    </source>
</evidence>